<feature type="domain" description="Outer membrane lipoprotein BamD-like" evidence="2">
    <location>
        <begin position="180"/>
        <end position="296"/>
    </location>
</feature>
<dbReference type="InterPro" id="IPR055917">
    <property type="entry name" value="DUF7494"/>
</dbReference>
<proteinExistence type="predicted"/>
<accession>A0A553UXL0</accession>
<protein>
    <submittedName>
        <fullName evidence="4">Outer membrane protein assembly factor BamD</fullName>
    </submittedName>
</protein>
<dbReference type="Pfam" id="PF13525">
    <property type="entry name" value="YfiO"/>
    <property type="match status" value="1"/>
</dbReference>
<organism evidence="4 5">
    <name type="scientific">Helicobacter mehlei</name>
    <dbReference type="NCBI Taxonomy" id="2316080"/>
    <lineage>
        <taxon>Bacteria</taxon>
        <taxon>Pseudomonadati</taxon>
        <taxon>Campylobacterota</taxon>
        <taxon>Epsilonproteobacteria</taxon>
        <taxon>Campylobacterales</taxon>
        <taxon>Helicobacteraceae</taxon>
        <taxon>Helicobacter</taxon>
    </lineage>
</organism>
<reference evidence="4 5" key="3">
    <citation type="submission" date="2019-07" db="EMBL/GenBank/DDBJ databases">
        <authorList>
            <person name="Papic B."/>
        </authorList>
    </citation>
    <scope>NUCLEOTIDE SEQUENCE [LARGE SCALE GENOMIC DNA]</scope>
    <source>
        <strain evidence="4 5">L8b</strain>
    </source>
</reference>
<evidence type="ECO:0000313" key="4">
    <source>
        <dbReference type="EMBL" id="TSA84751.1"/>
    </source>
</evidence>
<comment type="caution">
    <text evidence="4">The sequence shown here is derived from an EMBL/GenBank/DDBJ whole genome shotgun (WGS) entry which is preliminary data.</text>
</comment>
<dbReference type="Pfam" id="PF24323">
    <property type="entry name" value="DUF7494"/>
    <property type="match status" value="1"/>
</dbReference>
<dbReference type="InterPro" id="IPR011990">
    <property type="entry name" value="TPR-like_helical_dom_sf"/>
</dbReference>
<name>A0A553UXL0_9HELI</name>
<feature type="domain" description="DUF7494" evidence="3">
    <location>
        <begin position="18"/>
        <end position="130"/>
    </location>
</feature>
<reference evidence="4 5" key="1">
    <citation type="submission" date="2019-07" db="EMBL/GenBank/DDBJ databases">
        <title>Helicobacter labacensis sp. nov., Helicobacter mehlei sp. nov. and Helicobacter vulpis sp. nov., isolated from gastric mucosa of red fox (Vulpis vulpis).</title>
        <authorList>
            <person name="Kusar D."/>
            <person name="Gruntar I."/>
            <person name="Pate M."/>
            <person name="Zajc U."/>
            <person name="Ocepek M."/>
        </authorList>
    </citation>
    <scope>NUCLEOTIDE SEQUENCE [LARGE SCALE GENOMIC DNA]</scope>
    <source>
        <strain evidence="4 5">L8b</strain>
    </source>
</reference>
<reference evidence="5" key="2">
    <citation type="submission" date="2019-07" db="EMBL/GenBank/DDBJ databases">
        <title>Helicobacter labacensis sp. nov., Helicobacter mehlei sp. nov. and Helicobacter vulpis sp. nov., isolated from gastric mucosa of red fox (Vulpis vulpis).</title>
        <authorList>
            <person name="Papic B."/>
        </authorList>
    </citation>
    <scope>NUCLEOTIDE SEQUENCE [LARGE SCALE GENOMIC DNA]</scope>
    <source>
        <strain evidence="5">L8b</strain>
    </source>
</reference>
<dbReference type="AlphaFoldDB" id="A0A553UXL0"/>
<dbReference type="EMBL" id="VKGC01000007">
    <property type="protein sequence ID" value="TSA84751.1"/>
    <property type="molecule type" value="Genomic_DNA"/>
</dbReference>
<sequence>MLKAIALLILWGSLLNALNMSITKGREKEQDFATLTLTHSTPFKCEQTKIPLQEITCVIDAIPKAGFTPVDTEFFSISYTMQERVFHLHIKPKYQEKLFALPYDYKQHIPIQELKPNMSKTWQIVGYHLKIPFLTPQDPLGASNKGINFPILIENAQTPLIQELDVDNKPLTYSRGQDLEEYLGVKQAIQQKEYLQALKAISRIFKVYPNTLFKKDLYLYEMIALNSLKKKQDLIIQIGDQWLRFYPSDSQVPYVLYMMGKAYSQINYDLQATASFKRVIAEYPKSRYAALSQMHLAQQASNRGDKSAALAGLQKAYSQARDIESASDIAFNWARFDLQDNGGKNTQLILDKILDANPLFFAQNPVKSYETLLDLNARAIFTPAIKIAQILAKQEDNPVIKEKAAFELGALYARNNQPDEAHRANLAYLDNYNNAIHVSLVKNRDEEVLFSMHGNFDDKMARYDQILQEFPPPSKEHQKALDHKAKLLLSHKYYTQVLALAPDLKNDSPYMQEALLHLSRSALQNGDCPRFNTYAVQIHPLETKNFDPPEQLSAFDCLYDAALYQQAAIFSNGALQHNTPDKLAWLYRQGRNLYALNNYQDSVLATKDAFTLATINKQKKYYDIAFTLFFDYMQTNNAPEAFKIYNKLQEHFKNDERMIEVYALLLEYEGKSKNNPTTLEIYAKNLISLQKQYRNNSYTPYAQEQLIGALIRGGKLQEALQESNALLDRKLNPKDRQRVLYSKATILRQENDLQGAQESFKACLDIPLDSPWKDLCSQALNLSKP</sequence>
<dbReference type="RefSeq" id="WP_120947339.1">
    <property type="nucleotide sequence ID" value="NZ_QXQS01000001.1"/>
</dbReference>
<dbReference type="OrthoDB" id="5337154at2"/>
<dbReference type="SUPFAM" id="SSF48452">
    <property type="entry name" value="TPR-like"/>
    <property type="match status" value="2"/>
</dbReference>
<dbReference type="InterPro" id="IPR039565">
    <property type="entry name" value="BamD-like"/>
</dbReference>
<evidence type="ECO:0000256" key="1">
    <source>
        <dbReference type="ARBA" id="ARBA00022729"/>
    </source>
</evidence>
<gene>
    <name evidence="4" type="primary">bamD</name>
    <name evidence="4" type="ORF">FNE76_04070</name>
</gene>
<dbReference type="Gene3D" id="1.25.40.10">
    <property type="entry name" value="Tetratricopeptide repeat domain"/>
    <property type="match status" value="2"/>
</dbReference>
<keyword evidence="1" id="KW-0732">Signal</keyword>
<keyword evidence="5" id="KW-1185">Reference proteome</keyword>
<evidence type="ECO:0000313" key="5">
    <source>
        <dbReference type="Proteomes" id="UP000319322"/>
    </source>
</evidence>
<evidence type="ECO:0000259" key="2">
    <source>
        <dbReference type="Pfam" id="PF13525"/>
    </source>
</evidence>
<evidence type="ECO:0000259" key="3">
    <source>
        <dbReference type="Pfam" id="PF24323"/>
    </source>
</evidence>
<dbReference type="Proteomes" id="UP000319322">
    <property type="component" value="Unassembled WGS sequence"/>
</dbReference>